<dbReference type="GO" id="GO:0005829">
    <property type="term" value="C:cytosol"/>
    <property type="evidence" value="ECO:0007669"/>
    <property type="project" value="TreeGrafter"/>
</dbReference>
<dbReference type="GO" id="GO:0008541">
    <property type="term" value="C:proteasome regulatory particle, lid subcomplex"/>
    <property type="evidence" value="ECO:0007669"/>
    <property type="project" value="TreeGrafter"/>
</dbReference>
<name>A0AAV2QWN1_MEGNR</name>
<evidence type="ECO:0000256" key="6">
    <source>
        <dbReference type="SAM" id="MobiDB-lite"/>
    </source>
</evidence>
<sequence>MQLVELISWSKVNIFNHSIYSHNFVLEYGGRDYVIHIVIVYPLSPVQSVKMTREDLVKKVVTTYEQLKNEWSKKNLEACRKSLGEVKVELTKLQFLPSRGQGVSKEELLVARSILEIGALWSIAVKDIPSFERYISMLKMYYMDYKEMLPESSYMYELLGLDLLCLLAQNKVGEFHTALEHLPTIAVTDNVYIRHPVAMEQYLMEGAYNKIYLAKGEVPAEGYKFFIEELLSTIREDIADCVENAYDRIRPEDIGKMLYLSSTKEILQYCEQRPLAVRDPRHSPTRRDLHASKKNVPSTRTSPGMLQDNRQLDRFVSPCPDETAVLPEVTTTLILPAILLETHRESSRKHVLLNIHCFIFLISTWTVRKWSLSGVGFLTSILLL</sequence>
<evidence type="ECO:0000259" key="7">
    <source>
        <dbReference type="Pfam" id="PF10075"/>
    </source>
</evidence>
<dbReference type="EMBL" id="CAXKWB010012685">
    <property type="protein sequence ID" value="CAL4105111.1"/>
    <property type="molecule type" value="Genomic_DNA"/>
</dbReference>
<dbReference type="Proteomes" id="UP001497623">
    <property type="component" value="Unassembled WGS sequence"/>
</dbReference>
<evidence type="ECO:0000256" key="5">
    <source>
        <dbReference type="ARBA" id="ARBA00078986"/>
    </source>
</evidence>
<evidence type="ECO:0000256" key="3">
    <source>
        <dbReference type="ARBA" id="ARBA00022942"/>
    </source>
</evidence>
<comment type="subunit">
    <text evidence="4">Component of the 19S proteasome regulatory particle complex. The 26S proteasome consists of a 20S core particle (CP) and two 19S regulatory subunits (RP). The regulatory particle is made of a lid composed of 9 subunits including PSMD8, a base containing 6 ATPases and few additional components. Interacts with DDI2. Interacts with TASOR.</text>
</comment>
<protein>
    <recommendedName>
        <fullName evidence="2">26S proteasome non-ATPase regulatory subunit 8</fullName>
    </recommendedName>
    <alternativeName>
        <fullName evidence="5">26S proteasome regulatory subunit RPN12</fullName>
    </alternativeName>
</protein>
<proteinExistence type="inferred from homology"/>
<dbReference type="FunFam" id="1.25.40.990:FF:000001">
    <property type="entry name" value="26S proteasome non-ATPase regulatory subunit"/>
    <property type="match status" value="1"/>
</dbReference>
<dbReference type="Gene3D" id="1.25.40.990">
    <property type="match status" value="1"/>
</dbReference>
<feature type="compositionally biased region" description="Polar residues" evidence="6">
    <location>
        <begin position="295"/>
        <end position="304"/>
    </location>
</feature>
<evidence type="ECO:0000313" key="8">
    <source>
        <dbReference type="EMBL" id="CAL4105111.1"/>
    </source>
</evidence>
<comment type="caution">
    <text evidence="8">The sequence shown here is derived from an EMBL/GenBank/DDBJ whole genome shotgun (WGS) entry which is preliminary data.</text>
</comment>
<keyword evidence="9" id="KW-1185">Reference proteome</keyword>
<feature type="non-terminal residue" evidence="8">
    <location>
        <position position="384"/>
    </location>
</feature>
<feature type="region of interest" description="Disordered" evidence="6">
    <location>
        <begin position="279"/>
        <end position="307"/>
    </location>
</feature>
<dbReference type="GO" id="GO:0005634">
    <property type="term" value="C:nucleus"/>
    <property type="evidence" value="ECO:0007669"/>
    <property type="project" value="TreeGrafter"/>
</dbReference>
<dbReference type="Pfam" id="PF10075">
    <property type="entry name" value="CSN8_PSD8_EIF3K"/>
    <property type="match status" value="1"/>
</dbReference>
<organism evidence="8 9">
    <name type="scientific">Meganyctiphanes norvegica</name>
    <name type="common">Northern krill</name>
    <name type="synonym">Thysanopoda norvegica</name>
    <dbReference type="NCBI Taxonomy" id="48144"/>
    <lineage>
        <taxon>Eukaryota</taxon>
        <taxon>Metazoa</taxon>
        <taxon>Ecdysozoa</taxon>
        <taxon>Arthropoda</taxon>
        <taxon>Crustacea</taxon>
        <taxon>Multicrustacea</taxon>
        <taxon>Malacostraca</taxon>
        <taxon>Eumalacostraca</taxon>
        <taxon>Eucarida</taxon>
        <taxon>Euphausiacea</taxon>
        <taxon>Euphausiidae</taxon>
        <taxon>Meganyctiphanes</taxon>
    </lineage>
</organism>
<feature type="domain" description="CSN8/PSMD8/EIF3K" evidence="7">
    <location>
        <begin position="155"/>
        <end position="273"/>
    </location>
</feature>
<reference evidence="8 9" key="1">
    <citation type="submission" date="2024-05" db="EMBL/GenBank/DDBJ databases">
        <authorList>
            <person name="Wallberg A."/>
        </authorList>
    </citation>
    <scope>NUCLEOTIDE SEQUENCE [LARGE SCALE GENOMIC DNA]</scope>
</reference>
<dbReference type="PANTHER" id="PTHR12387:SF0">
    <property type="entry name" value="26S PROTEASOME NON-ATPASE REGULATORY SUBUNIT 8"/>
    <property type="match status" value="1"/>
</dbReference>
<evidence type="ECO:0000256" key="1">
    <source>
        <dbReference type="ARBA" id="ARBA00009627"/>
    </source>
</evidence>
<comment type="similarity">
    <text evidence="1">Belongs to the proteasome subunit S14 family.</text>
</comment>
<dbReference type="InterPro" id="IPR006746">
    <property type="entry name" value="26S_Psome_Rpn12"/>
</dbReference>
<dbReference type="GO" id="GO:0043161">
    <property type="term" value="P:proteasome-mediated ubiquitin-dependent protein catabolic process"/>
    <property type="evidence" value="ECO:0007669"/>
    <property type="project" value="TreeGrafter"/>
</dbReference>
<gene>
    <name evidence="8" type="ORF">MNOR_LOCUS18024</name>
</gene>
<accession>A0AAV2QWN1</accession>
<evidence type="ECO:0000313" key="9">
    <source>
        <dbReference type="Proteomes" id="UP001497623"/>
    </source>
</evidence>
<keyword evidence="3" id="KW-0647">Proteasome</keyword>
<evidence type="ECO:0000256" key="2">
    <source>
        <dbReference type="ARBA" id="ARBA00014939"/>
    </source>
</evidence>
<dbReference type="AlphaFoldDB" id="A0AAV2QWN1"/>
<feature type="compositionally biased region" description="Basic and acidic residues" evidence="6">
    <location>
        <begin position="279"/>
        <end position="291"/>
    </location>
</feature>
<dbReference type="PANTHER" id="PTHR12387">
    <property type="entry name" value="26S PROTEASOME NON-ATPASE REGULATORY SUBUNIT 8"/>
    <property type="match status" value="1"/>
</dbReference>
<evidence type="ECO:0000256" key="4">
    <source>
        <dbReference type="ARBA" id="ARBA00062283"/>
    </source>
</evidence>
<dbReference type="InterPro" id="IPR033464">
    <property type="entry name" value="CSN8_PSD8_EIF3K"/>
</dbReference>